<dbReference type="EMBL" id="CALTRL010000194">
    <property type="protein sequence ID" value="CAH7667011.1"/>
    <property type="molecule type" value="Genomic_DNA"/>
</dbReference>
<organism evidence="2 3">
    <name type="scientific">Phakopsora pachyrhizi</name>
    <name type="common">Asian soybean rust disease fungus</name>
    <dbReference type="NCBI Taxonomy" id="170000"/>
    <lineage>
        <taxon>Eukaryota</taxon>
        <taxon>Fungi</taxon>
        <taxon>Dikarya</taxon>
        <taxon>Basidiomycota</taxon>
        <taxon>Pucciniomycotina</taxon>
        <taxon>Pucciniomycetes</taxon>
        <taxon>Pucciniales</taxon>
        <taxon>Phakopsoraceae</taxon>
        <taxon>Phakopsora</taxon>
    </lineage>
</organism>
<feature type="compositionally biased region" description="Low complexity" evidence="1">
    <location>
        <begin position="10"/>
        <end position="23"/>
    </location>
</feature>
<feature type="region of interest" description="Disordered" evidence="1">
    <location>
        <begin position="680"/>
        <end position="713"/>
    </location>
</feature>
<feature type="compositionally biased region" description="Low complexity" evidence="1">
    <location>
        <begin position="449"/>
        <end position="464"/>
    </location>
</feature>
<reference evidence="2" key="1">
    <citation type="submission" date="2022-06" db="EMBL/GenBank/DDBJ databases">
        <authorList>
            <consortium name="SYNGENTA / RWTH Aachen University"/>
        </authorList>
    </citation>
    <scope>NUCLEOTIDE SEQUENCE</scope>
</reference>
<feature type="region of interest" description="Disordered" evidence="1">
    <location>
        <begin position="445"/>
        <end position="474"/>
    </location>
</feature>
<evidence type="ECO:0000313" key="3">
    <source>
        <dbReference type="Proteomes" id="UP001153365"/>
    </source>
</evidence>
<accession>A0AAV0AI15</accession>
<gene>
    <name evidence="2" type="ORF">PPACK8108_LOCUS1384</name>
</gene>
<evidence type="ECO:0000256" key="1">
    <source>
        <dbReference type="SAM" id="MobiDB-lite"/>
    </source>
</evidence>
<feature type="compositionally biased region" description="Polar residues" evidence="1">
    <location>
        <begin position="465"/>
        <end position="474"/>
    </location>
</feature>
<feature type="compositionally biased region" description="Polar residues" evidence="1">
    <location>
        <begin position="493"/>
        <end position="512"/>
    </location>
</feature>
<feature type="region of interest" description="Disordered" evidence="1">
    <location>
        <begin position="1"/>
        <end position="24"/>
    </location>
</feature>
<dbReference type="Proteomes" id="UP001153365">
    <property type="component" value="Unassembled WGS sequence"/>
</dbReference>
<dbReference type="AlphaFoldDB" id="A0AAV0AI15"/>
<sequence length="731" mass="80631">MPLQSPPVSPQSSSSSGFPSSHPNLPPTLPHSIIPAIYCLAPLDNLHLAHLLNDIKPPPPLWSYDYGSSGPGSSPTVVSNDRLRSDELADLPAPDAERKHAAYDIEDHLDSSPDRLLVYGPSTSLEEVLEDVISVLMKISRRRKEIGTNRITPLNASNQRKTFPNFQQNSKPRYNRDCEVYVARLWFQPKDGPGGLYKWEKGGPDLMRFEIDPDQEKQSESGQPNSHGTVPVINWCPVEVALSQALEVGHKLLALLHSNHFAQLVASTLASCQLKAIDPIIWLVDPVEYAHAQLRENTEWGWSEHHVELNASSFCNSSCLNPKLSGDLRSSSFSKDINRPPIRSHLAHEILQEHLLADQPGSTSAPIVRRASNTSTQCRSSYLGFCSTVQPDELSTWLDDLLNSRLPNLLSSPDGFFSYDLLQPPQPVTLASWCSNNVTKTCATPPQTSISPLSNPLSPLLESSTQNSKLTPSTKLSELSALDVSSRNFGSNGTHQAASVSSVDQHIISSPGPSHPDLAIIRGHRHAQTNTLRYYPCKACAEHAFKIALSHRLDEERKRTLRVIATKQAHILRDKALAGAESLLQASAVQDEALISSATPSAIQYQRWEGIPVPMVPELSNSDQSLPRNSVGSSHQAIGLGLKGKAVKEAMDREDDEYQTRISSLKKDVCYGDCRDGDLINSTESQTNHHEKLKNSDNKDDENNNNNNNISNRCNHLKHLHTWDEGESVED</sequence>
<keyword evidence="3" id="KW-1185">Reference proteome</keyword>
<feature type="compositionally biased region" description="Basic and acidic residues" evidence="1">
    <location>
        <begin position="687"/>
        <end position="702"/>
    </location>
</feature>
<feature type="region of interest" description="Disordered" evidence="1">
    <location>
        <begin position="493"/>
        <end position="517"/>
    </location>
</feature>
<evidence type="ECO:0000313" key="2">
    <source>
        <dbReference type="EMBL" id="CAH7667011.1"/>
    </source>
</evidence>
<proteinExistence type="predicted"/>
<name>A0AAV0AI15_PHAPC</name>
<protein>
    <submittedName>
        <fullName evidence="2">Expressed protein</fullName>
    </submittedName>
</protein>
<comment type="caution">
    <text evidence="2">The sequence shown here is derived from an EMBL/GenBank/DDBJ whole genome shotgun (WGS) entry which is preliminary data.</text>
</comment>